<keyword evidence="1" id="KW-0472">Membrane</keyword>
<dbReference type="AlphaFoldDB" id="A0A087UPV7"/>
<proteinExistence type="predicted"/>
<feature type="non-terminal residue" evidence="2">
    <location>
        <position position="277"/>
    </location>
</feature>
<evidence type="ECO:0000256" key="1">
    <source>
        <dbReference type="SAM" id="Phobius"/>
    </source>
</evidence>
<evidence type="ECO:0000313" key="3">
    <source>
        <dbReference type="Proteomes" id="UP000054359"/>
    </source>
</evidence>
<keyword evidence="1" id="KW-0812">Transmembrane</keyword>
<evidence type="ECO:0000313" key="2">
    <source>
        <dbReference type="EMBL" id="KFM79396.1"/>
    </source>
</evidence>
<keyword evidence="3" id="KW-1185">Reference proteome</keyword>
<keyword evidence="1" id="KW-1133">Transmembrane helix</keyword>
<gene>
    <name evidence="2" type="ORF">X975_26938</name>
</gene>
<dbReference type="OrthoDB" id="6433280at2759"/>
<accession>A0A087UPV7</accession>
<feature type="transmembrane region" description="Helical" evidence="1">
    <location>
        <begin position="12"/>
        <end position="32"/>
    </location>
</feature>
<sequence>MLLEPMLKNIYIPGNVQIVILKIFLLLCMATHRVCKCERTRSEKVKVSKQFADKEVNCSPKHLSLRTNQVPMKHYQSKFYTRRSGRFQEFRHSNLFSSPFMNLEATEVRRRRRSIQSLNENTNMRLQVRFQLQRPGLTNGRQEDFHQHLIRQLAKTMRVPIPSIRNVTIMSGSQVSFTLSAFNDENNIMDDQTVHEAADFLKAKIKAQQLQITDLNGELLMTARSVSLEEETWDITIVALIVLCFTLLMVAVLIITIGYTAKRLYSMPKASSDITNQ</sequence>
<reference evidence="2 3" key="1">
    <citation type="submission" date="2013-11" db="EMBL/GenBank/DDBJ databases">
        <title>Genome sequencing of Stegodyphus mimosarum.</title>
        <authorList>
            <person name="Bechsgaard J."/>
        </authorList>
    </citation>
    <scope>NUCLEOTIDE SEQUENCE [LARGE SCALE GENOMIC DNA]</scope>
</reference>
<dbReference type="Proteomes" id="UP000054359">
    <property type="component" value="Unassembled WGS sequence"/>
</dbReference>
<dbReference type="EMBL" id="KK120926">
    <property type="protein sequence ID" value="KFM79396.1"/>
    <property type="molecule type" value="Genomic_DNA"/>
</dbReference>
<name>A0A087UPV7_STEMI</name>
<feature type="transmembrane region" description="Helical" evidence="1">
    <location>
        <begin position="235"/>
        <end position="259"/>
    </location>
</feature>
<organism evidence="2 3">
    <name type="scientific">Stegodyphus mimosarum</name>
    <name type="common">African social velvet spider</name>
    <dbReference type="NCBI Taxonomy" id="407821"/>
    <lineage>
        <taxon>Eukaryota</taxon>
        <taxon>Metazoa</taxon>
        <taxon>Ecdysozoa</taxon>
        <taxon>Arthropoda</taxon>
        <taxon>Chelicerata</taxon>
        <taxon>Arachnida</taxon>
        <taxon>Araneae</taxon>
        <taxon>Araneomorphae</taxon>
        <taxon>Entelegynae</taxon>
        <taxon>Eresoidea</taxon>
        <taxon>Eresidae</taxon>
        <taxon>Stegodyphus</taxon>
    </lineage>
</organism>
<protein>
    <submittedName>
        <fullName evidence="2">Uncharacterized protein</fullName>
    </submittedName>
</protein>